<evidence type="ECO:0000256" key="4">
    <source>
        <dbReference type="ARBA" id="ARBA00023143"/>
    </source>
</evidence>
<organism evidence="12 13">
    <name type="scientific">Brevundimonas subvibrioides</name>
    <dbReference type="NCBI Taxonomy" id="74313"/>
    <lineage>
        <taxon>Bacteria</taxon>
        <taxon>Pseudomonadati</taxon>
        <taxon>Pseudomonadota</taxon>
        <taxon>Alphaproteobacteria</taxon>
        <taxon>Caulobacterales</taxon>
        <taxon>Caulobacteraceae</taxon>
        <taxon>Brevundimonas</taxon>
    </lineage>
</organism>
<protein>
    <recommendedName>
        <fullName evidence="3 7">Flagellar basal-body rod protein FlgG</fullName>
    </recommendedName>
    <alternativeName>
        <fullName evidence="6 8">Distal rod protein</fullName>
    </alternativeName>
</protein>
<keyword evidence="4 8" id="KW-0975">Bacterial flagellum</keyword>
<evidence type="ECO:0000256" key="3">
    <source>
        <dbReference type="ARBA" id="ARBA00017948"/>
    </source>
</evidence>
<dbReference type="EMBL" id="NCEQ01000001">
    <property type="protein sequence ID" value="OYX58864.1"/>
    <property type="molecule type" value="Genomic_DNA"/>
</dbReference>
<comment type="caution">
    <text evidence="12">The sequence shown here is derived from an EMBL/GenBank/DDBJ whole genome shotgun (WGS) entry which is preliminary data.</text>
</comment>
<dbReference type="NCBIfam" id="TIGR02488">
    <property type="entry name" value="flgG_G_neg"/>
    <property type="match status" value="1"/>
</dbReference>
<proteinExistence type="inferred from homology"/>
<evidence type="ECO:0000256" key="5">
    <source>
        <dbReference type="ARBA" id="ARBA00025933"/>
    </source>
</evidence>
<evidence type="ECO:0000259" key="11">
    <source>
        <dbReference type="Pfam" id="PF22692"/>
    </source>
</evidence>
<feature type="domain" description="Flagellar basal-body/hook protein C-terminal" evidence="10">
    <location>
        <begin position="216"/>
        <end position="259"/>
    </location>
</feature>
<dbReference type="InterPro" id="IPR010930">
    <property type="entry name" value="Flg_bb/hook_C_dom"/>
</dbReference>
<dbReference type="PANTHER" id="PTHR30435:SF19">
    <property type="entry name" value="FLAGELLAR BASAL-BODY ROD PROTEIN FLGG"/>
    <property type="match status" value="1"/>
</dbReference>
<dbReference type="InterPro" id="IPR037925">
    <property type="entry name" value="FlgE/F/G-like"/>
</dbReference>
<evidence type="ECO:0000313" key="12">
    <source>
        <dbReference type="EMBL" id="OYX58864.1"/>
    </source>
</evidence>
<evidence type="ECO:0000256" key="6">
    <source>
        <dbReference type="ARBA" id="ARBA00032912"/>
    </source>
</evidence>
<feature type="domain" description="Flagellar basal body rod protein N-terminal" evidence="9">
    <location>
        <begin position="4"/>
        <end position="34"/>
    </location>
</feature>
<accession>A0A258HQH9</accession>
<dbReference type="Pfam" id="PF00460">
    <property type="entry name" value="Flg_bb_rod"/>
    <property type="match status" value="1"/>
</dbReference>
<dbReference type="PROSITE" id="PS00588">
    <property type="entry name" value="FLAGELLA_BB_ROD"/>
    <property type="match status" value="1"/>
</dbReference>
<dbReference type="InterPro" id="IPR012834">
    <property type="entry name" value="FlgG_G_neg"/>
</dbReference>
<dbReference type="PANTHER" id="PTHR30435">
    <property type="entry name" value="FLAGELLAR PROTEIN"/>
    <property type="match status" value="1"/>
</dbReference>
<evidence type="ECO:0000256" key="2">
    <source>
        <dbReference type="ARBA" id="ARBA00009677"/>
    </source>
</evidence>
<dbReference type="GO" id="GO:0071978">
    <property type="term" value="P:bacterial-type flagellum-dependent swarming motility"/>
    <property type="evidence" value="ECO:0007669"/>
    <property type="project" value="TreeGrafter"/>
</dbReference>
<dbReference type="Proteomes" id="UP000216147">
    <property type="component" value="Unassembled WGS sequence"/>
</dbReference>
<name>A0A258HQH9_9CAUL</name>
<dbReference type="AlphaFoldDB" id="A0A258HQH9"/>
<evidence type="ECO:0000313" key="13">
    <source>
        <dbReference type="Proteomes" id="UP000216147"/>
    </source>
</evidence>
<evidence type="ECO:0000256" key="8">
    <source>
        <dbReference type="RuleBase" id="RU362116"/>
    </source>
</evidence>
<comment type="similarity">
    <text evidence="2 8">Belongs to the flagella basal body rod proteins family.</text>
</comment>
<feature type="domain" description="Flagellar hook protein FlgE/F/G-like D1" evidence="11">
    <location>
        <begin position="96"/>
        <end position="159"/>
    </location>
</feature>
<keyword evidence="12" id="KW-0282">Flagellum</keyword>
<comment type="subcellular location">
    <subcellularLocation>
        <location evidence="1 8">Bacterial flagellum basal body</location>
    </subcellularLocation>
</comment>
<reference evidence="12 13" key="1">
    <citation type="submission" date="2017-03" db="EMBL/GenBank/DDBJ databases">
        <title>Lifting the veil on microbial sulfur biogeochemistry in mining wastewaters.</title>
        <authorList>
            <person name="Kantor R.S."/>
            <person name="Colenbrander Nelson T."/>
            <person name="Marshall S."/>
            <person name="Bennett D."/>
            <person name="Apte S."/>
            <person name="Camacho D."/>
            <person name="Thomas B.C."/>
            <person name="Warren L.A."/>
            <person name="Banfield J.F."/>
        </authorList>
    </citation>
    <scope>NUCLEOTIDE SEQUENCE [LARGE SCALE GENOMIC DNA]</scope>
    <source>
        <strain evidence="12">32-68-21</strain>
    </source>
</reference>
<dbReference type="InterPro" id="IPR001444">
    <property type="entry name" value="Flag_bb_rod_N"/>
</dbReference>
<evidence type="ECO:0000256" key="1">
    <source>
        <dbReference type="ARBA" id="ARBA00004117"/>
    </source>
</evidence>
<dbReference type="InterPro" id="IPR020013">
    <property type="entry name" value="Flagellar_FlgE/F/G"/>
</dbReference>
<gene>
    <name evidence="12" type="ORF">B7Y86_00030</name>
</gene>
<evidence type="ECO:0000259" key="10">
    <source>
        <dbReference type="Pfam" id="PF06429"/>
    </source>
</evidence>
<dbReference type="Pfam" id="PF06429">
    <property type="entry name" value="Flg_bbr_C"/>
    <property type="match status" value="1"/>
</dbReference>
<dbReference type="SUPFAM" id="SSF117143">
    <property type="entry name" value="Flagellar hook protein flgE"/>
    <property type="match status" value="1"/>
</dbReference>
<sequence length="262" mass="27356">MRALRTAASGMAAQQLNVEVISNNIANMNTVGYKRQRAEFQDLIYQNVERMGAQSSSQGTVVPTGVQVGLGVKAGSVYRITDQGTPQQTGSDYDVAIDGQGYFQITLPSGEIGFTRAGNFSLSGEGQLVTEDGYSVEPAISIPQDAVDVIISKTGQVQVITAGSPEPATVGQLELATFFNEAGLEAIGDNLLLETAASGPATTGTPGETGFGQLLQGYTEASNVDAVTEISSLIIAQRAYEMNSKVISTADEMMSVASQVKG</sequence>
<keyword evidence="12" id="KW-0966">Cell projection</keyword>
<comment type="subunit">
    <text evidence="5 8">The basal body constitutes a major portion of the flagellar organelle and consists of four rings (L,P,S, and M) mounted on a central rod. The rod consists of about 26 subunits of FlgG in the distal portion, and FlgB, FlgC and FlgF are thought to build up the proximal portion of the rod with about 6 subunits each.</text>
</comment>
<dbReference type="InterPro" id="IPR053967">
    <property type="entry name" value="LlgE_F_G-like_D1"/>
</dbReference>
<dbReference type="InterPro" id="IPR019776">
    <property type="entry name" value="Flagellar_basal_body_rod_CS"/>
</dbReference>
<dbReference type="NCBIfam" id="TIGR03506">
    <property type="entry name" value="FlgEFG_subfam"/>
    <property type="match status" value="2"/>
</dbReference>
<keyword evidence="12" id="KW-0969">Cilium</keyword>
<dbReference type="GO" id="GO:0009426">
    <property type="term" value="C:bacterial-type flagellum basal body, distal rod"/>
    <property type="evidence" value="ECO:0007669"/>
    <property type="project" value="UniProtKB-UniRule"/>
</dbReference>
<evidence type="ECO:0000256" key="7">
    <source>
        <dbReference type="NCBIfam" id="TIGR02488"/>
    </source>
</evidence>
<evidence type="ECO:0000259" key="9">
    <source>
        <dbReference type="Pfam" id="PF00460"/>
    </source>
</evidence>
<dbReference type="Pfam" id="PF22692">
    <property type="entry name" value="LlgE_F_G_D1"/>
    <property type="match status" value="1"/>
</dbReference>